<protein>
    <submittedName>
        <fullName evidence="3">Rab-like protein</fullName>
    </submittedName>
</protein>
<gene>
    <name evidence="3" type="ORF">TPC1_16121</name>
</gene>
<dbReference type="PROSITE" id="PS51417">
    <property type="entry name" value="ARF"/>
    <property type="match status" value="1"/>
</dbReference>
<dbReference type="SMART" id="SM00173">
    <property type="entry name" value="RAS"/>
    <property type="match status" value="1"/>
</dbReference>
<dbReference type="GO" id="GO:0005525">
    <property type="term" value="F:GTP binding"/>
    <property type="evidence" value="ECO:0007669"/>
    <property type="project" value="UniProtKB-KW"/>
</dbReference>
<dbReference type="InterPro" id="IPR027417">
    <property type="entry name" value="P-loop_NTPase"/>
</dbReference>
<accession>A0A146K919</accession>
<dbReference type="InterPro" id="IPR005225">
    <property type="entry name" value="Small_GTP-bd"/>
</dbReference>
<dbReference type="InterPro" id="IPR001806">
    <property type="entry name" value="Small_GTPase"/>
</dbReference>
<reference evidence="3" key="1">
    <citation type="submission" date="2015-07" db="EMBL/GenBank/DDBJ databases">
        <title>Adaptation to a free-living lifestyle via gene acquisitions in the diplomonad Trepomonas sp. PC1.</title>
        <authorList>
            <person name="Xu F."/>
            <person name="Jerlstrom-Hultqvist J."/>
            <person name="Kolisko M."/>
            <person name="Simpson A.G.B."/>
            <person name="Roger A.J."/>
            <person name="Svard S.G."/>
            <person name="Andersson J.O."/>
        </authorList>
    </citation>
    <scope>NUCLEOTIDE SEQUENCE</scope>
    <source>
        <strain evidence="3">PC1</strain>
    </source>
</reference>
<keyword evidence="2" id="KW-0342">GTP-binding</keyword>
<dbReference type="PRINTS" id="PR00449">
    <property type="entry name" value="RASTRNSFRMNG"/>
</dbReference>
<dbReference type="SUPFAM" id="SSF52540">
    <property type="entry name" value="P-loop containing nucleoside triphosphate hydrolases"/>
    <property type="match status" value="1"/>
</dbReference>
<dbReference type="Pfam" id="PF00071">
    <property type="entry name" value="Ras"/>
    <property type="match status" value="1"/>
</dbReference>
<dbReference type="NCBIfam" id="TIGR00231">
    <property type="entry name" value="small_GTP"/>
    <property type="match status" value="1"/>
</dbReference>
<name>A0A146K919_9EUKA</name>
<dbReference type="SMART" id="SM00174">
    <property type="entry name" value="RHO"/>
    <property type="match status" value="1"/>
</dbReference>
<dbReference type="InterPro" id="IPR050227">
    <property type="entry name" value="Rab"/>
</dbReference>
<dbReference type="PANTHER" id="PTHR47977">
    <property type="entry name" value="RAS-RELATED PROTEIN RAB"/>
    <property type="match status" value="1"/>
</dbReference>
<keyword evidence="1" id="KW-0547">Nucleotide-binding</keyword>
<dbReference type="CDD" id="cd00154">
    <property type="entry name" value="Rab"/>
    <property type="match status" value="1"/>
</dbReference>
<sequence length="189" mass="21929">KIYKIIFSGPANAGKTSIIRKLVQNKFDFDYKTTIGVDFSNYKIIIDETQYILNLWDLNGQDSFIKLSRNYYKNAYGCFLVCDGSNRERLNNLKKWYVHLKDLDLLSMLQITILINKCDLLLKKDEEEVLNQIQDEFPLCAVFLCSAATGQNILTAIKQMVLNFKPHEQCNDQIIIQKEEQQQLGKNCC</sequence>
<dbReference type="PROSITE" id="PS51419">
    <property type="entry name" value="RAB"/>
    <property type="match status" value="1"/>
</dbReference>
<organism evidence="3">
    <name type="scientific">Trepomonas sp. PC1</name>
    <dbReference type="NCBI Taxonomy" id="1076344"/>
    <lineage>
        <taxon>Eukaryota</taxon>
        <taxon>Metamonada</taxon>
        <taxon>Diplomonadida</taxon>
        <taxon>Hexamitidae</taxon>
        <taxon>Hexamitinae</taxon>
        <taxon>Trepomonas</taxon>
    </lineage>
</organism>
<evidence type="ECO:0000256" key="2">
    <source>
        <dbReference type="ARBA" id="ARBA00023134"/>
    </source>
</evidence>
<dbReference type="EMBL" id="GDID01004550">
    <property type="protein sequence ID" value="JAP92056.1"/>
    <property type="molecule type" value="Transcribed_RNA"/>
</dbReference>
<evidence type="ECO:0000313" key="3">
    <source>
        <dbReference type="EMBL" id="JAP92056.1"/>
    </source>
</evidence>
<proteinExistence type="predicted"/>
<dbReference type="AlphaFoldDB" id="A0A146K919"/>
<evidence type="ECO:0000256" key="1">
    <source>
        <dbReference type="ARBA" id="ARBA00022741"/>
    </source>
</evidence>
<dbReference type="Gene3D" id="3.40.50.300">
    <property type="entry name" value="P-loop containing nucleotide triphosphate hydrolases"/>
    <property type="match status" value="1"/>
</dbReference>
<feature type="non-terminal residue" evidence="3">
    <location>
        <position position="1"/>
    </location>
</feature>
<dbReference type="SMART" id="SM00175">
    <property type="entry name" value="RAB"/>
    <property type="match status" value="1"/>
</dbReference>
<dbReference type="GO" id="GO:0003924">
    <property type="term" value="F:GTPase activity"/>
    <property type="evidence" value="ECO:0007669"/>
    <property type="project" value="InterPro"/>
</dbReference>